<keyword evidence="2" id="KW-0808">Transferase</keyword>
<dbReference type="SUPFAM" id="SSF53756">
    <property type="entry name" value="UDP-Glycosyltransferase/glycogen phosphorylase"/>
    <property type="match status" value="1"/>
</dbReference>
<proteinExistence type="inferred from homology"/>
<organism evidence="3 4">
    <name type="scientific">Rubus argutus</name>
    <name type="common">Southern blackberry</name>
    <dbReference type="NCBI Taxonomy" id="59490"/>
    <lineage>
        <taxon>Eukaryota</taxon>
        <taxon>Viridiplantae</taxon>
        <taxon>Streptophyta</taxon>
        <taxon>Embryophyta</taxon>
        <taxon>Tracheophyta</taxon>
        <taxon>Spermatophyta</taxon>
        <taxon>Magnoliopsida</taxon>
        <taxon>eudicotyledons</taxon>
        <taxon>Gunneridae</taxon>
        <taxon>Pentapetalae</taxon>
        <taxon>rosids</taxon>
        <taxon>fabids</taxon>
        <taxon>Rosales</taxon>
        <taxon>Rosaceae</taxon>
        <taxon>Rosoideae</taxon>
        <taxon>Rosoideae incertae sedis</taxon>
        <taxon>Rubus</taxon>
    </lineage>
</organism>
<dbReference type="AlphaFoldDB" id="A0AAW1XZJ6"/>
<comment type="similarity">
    <text evidence="1">Belongs to the UDP-glycosyltransferase family.</text>
</comment>
<dbReference type="Gene3D" id="3.40.50.2000">
    <property type="entry name" value="Glycogen Phosphorylase B"/>
    <property type="match status" value="1"/>
</dbReference>
<protein>
    <submittedName>
        <fullName evidence="3">Uncharacterized protein</fullName>
    </submittedName>
</protein>
<dbReference type="PANTHER" id="PTHR48047">
    <property type="entry name" value="GLYCOSYLTRANSFERASE"/>
    <property type="match status" value="1"/>
</dbReference>
<dbReference type="EMBL" id="JBEDUW010000002">
    <property type="protein sequence ID" value="KAK9942037.1"/>
    <property type="molecule type" value="Genomic_DNA"/>
</dbReference>
<reference evidence="3 4" key="1">
    <citation type="journal article" date="2023" name="G3 (Bethesda)">
        <title>A chromosome-length genome assembly and annotation of blackberry (Rubus argutus, cv. 'Hillquist').</title>
        <authorList>
            <person name="Bruna T."/>
            <person name="Aryal R."/>
            <person name="Dudchenko O."/>
            <person name="Sargent D.J."/>
            <person name="Mead D."/>
            <person name="Buti M."/>
            <person name="Cavallini A."/>
            <person name="Hytonen T."/>
            <person name="Andres J."/>
            <person name="Pham M."/>
            <person name="Weisz D."/>
            <person name="Mascagni F."/>
            <person name="Usai G."/>
            <person name="Natali L."/>
            <person name="Bassil N."/>
            <person name="Fernandez G.E."/>
            <person name="Lomsadze A."/>
            <person name="Armour M."/>
            <person name="Olukolu B."/>
            <person name="Poorten T."/>
            <person name="Britton C."/>
            <person name="Davik J."/>
            <person name="Ashrafi H."/>
            <person name="Aiden E.L."/>
            <person name="Borodovsky M."/>
            <person name="Worthington M."/>
        </authorList>
    </citation>
    <scope>NUCLEOTIDE SEQUENCE [LARGE SCALE GENOMIC DNA]</scope>
    <source>
        <strain evidence="3">PI 553951</strain>
    </source>
</reference>
<dbReference type="GO" id="GO:0035251">
    <property type="term" value="F:UDP-glucosyltransferase activity"/>
    <property type="evidence" value="ECO:0007669"/>
    <property type="project" value="TreeGrafter"/>
</dbReference>
<gene>
    <name evidence="3" type="ORF">M0R45_007727</name>
</gene>
<keyword evidence="2" id="KW-0328">Glycosyltransferase</keyword>
<accession>A0AAW1XZJ6</accession>
<dbReference type="Proteomes" id="UP001457282">
    <property type="component" value="Unassembled WGS sequence"/>
</dbReference>
<evidence type="ECO:0000256" key="1">
    <source>
        <dbReference type="ARBA" id="ARBA00009995"/>
    </source>
</evidence>
<evidence type="ECO:0000313" key="3">
    <source>
        <dbReference type="EMBL" id="KAK9942037.1"/>
    </source>
</evidence>
<name>A0AAW1XZJ6_RUBAR</name>
<comment type="caution">
    <text evidence="3">The sequence shown here is derived from an EMBL/GenBank/DDBJ whole genome shotgun (WGS) entry which is preliminary data.</text>
</comment>
<evidence type="ECO:0000256" key="2">
    <source>
        <dbReference type="ARBA" id="ARBA00022676"/>
    </source>
</evidence>
<keyword evidence="4" id="KW-1185">Reference proteome</keyword>
<evidence type="ECO:0000313" key="4">
    <source>
        <dbReference type="Proteomes" id="UP001457282"/>
    </source>
</evidence>
<dbReference type="PANTHER" id="PTHR48047:SF182">
    <property type="entry name" value="GLYCOSYLTRANSFERASE"/>
    <property type="match status" value="1"/>
</dbReference>
<sequence length="88" mass="9326">MKQLGPFSLIVGGTQYLKGSAGVPMITWPLFEDQFSNEKLVTQILGIGVAVGAQKSEDGEMARSAVEEGGSSFTDLTALIEELRSFGS</sequence>